<feature type="compositionally biased region" description="Low complexity" evidence="7">
    <location>
        <begin position="11"/>
        <end position="22"/>
    </location>
</feature>
<accession>A0ABX0ZL88</accession>
<sequence>MSTTHTHTHAHGAAAVAEPDTAATEPLRRPLLRVLREITAGRTALALALAGAVLEHGGAITSAGALGWAVGAAATGRPVGDLTTAVVIMACAVLASAAGNWMLGHFGHAFAFRSQAHLRLRLFDALERSAPRVIAGRRTGDLAAVVMGDVDALEGFFAHLGIGAVAALLTAGASTAVLGVLYPPLAAIAAAGMLAAAALTLWLARRGRERAAALRSDLGQVNADVVDGVQGVRELLVFDHVRPWYARIAARTAALRRRRVEHARVTGLQTAATDGLVAATTVGVLLTVVAATARGDLPFTSATMAITLTVAAFAPVTAAVGMAGPLAPLRAGARRVLRLLAEPAQVSDTAGRPLDVTGTGIRFEQVGFAYPGTGAAGDEGRPALDGLDLDIPAGRMTALVGHSGAGKSTCVNLLLRFWDPDRGRITLGGHELRRFPLSQLRQLVGVVPQDVYLFAGTVADNLRLARPDATDEELRSAARAANADAFVQDLPQGYDTPVGERGAMLSGGQRQRLAIARAVLADTPVLVLDEAASNLDAHNERLLQQAVQAVRGDRTLIVIAHRLSTVRAADHVVVLDHGHVAETGTHDELLARGGRYADLMAGQLAT</sequence>
<dbReference type="InterPro" id="IPR036640">
    <property type="entry name" value="ABC1_TM_sf"/>
</dbReference>
<dbReference type="PROSITE" id="PS50929">
    <property type="entry name" value="ABC_TM1F"/>
    <property type="match status" value="1"/>
</dbReference>
<dbReference type="Gene3D" id="3.40.50.300">
    <property type="entry name" value="P-loop containing nucleotide triphosphate hydrolases"/>
    <property type="match status" value="1"/>
</dbReference>
<proteinExistence type="predicted"/>
<dbReference type="SUPFAM" id="SSF52540">
    <property type="entry name" value="P-loop containing nucleoside triphosphate hydrolases"/>
    <property type="match status" value="1"/>
</dbReference>
<keyword evidence="12" id="KW-1185">Reference proteome</keyword>
<dbReference type="InterPro" id="IPR039421">
    <property type="entry name" value="Type_1_exporter"/>
</dbReference>
<dbReference type="PANTHER" id="PTHR43394">
    <property type="entry name" value="ATP-DEPENDENT PERMEASE MDL1, MITOCHONDRIAL"/>
    <property type="match status" value="1"/>
</dbReference>
<feature type="region of interest" description="Disordered" evidence="7">
    <location>
        <begin position="1"/>
        <end position="22"/>
    </location>
</feature>
<dbReference type="InterPro" id="IPR027417">
    <property type="entry name" value="P-loop_NTPase"/>
</dbReference>
<gene>
    <name evidence="11" type="ORF">HCN08_08800</name>
</gene>
<dbReference type="SUPFAM" id="SSF90123">
    <property type="entry name" value="ABC transporter transmembrane region"/>
    <property type="match status" value="1"/>
</dbReference>
<name>A0ABX0ZL88_9ACTN</name>
<evidence type="ECO:0000259" key="9">
    <source>
        <dbReference type="PROSITE" id="PS50893"/>
    </source>
</evidence>
<evidence type="ECO:0000256" key="8">
    <source>
        <dbReference type="SAM" id="Phobius"/>
    </source>
</evidence>
<evidence type="ECO:0000256" key="3">
    <source>
        <dbReference type="ARBA" id="ARBA00022741"/>
    </source>
</evidence>
<feature type="transmembrane region" description="Helical" evidence="8">
    <location>
        <begin position="156"/>
        <end position="179"/>
    </location>
</feature>
<evidence type="ECO:0000259" key="10">
    <source>
        <dbReference type="PROSITE" id="PS50929"/>
    </source>
</evidence>
<dbReference type="PROSITE" id="PS50893">
    <property type="entry name" value="ABC_TRANSPORTER_2"/>
    <property type="match status" value="1"/>
</dbReference>
<organism evidence="11 12">
    <name type="scientific">Actinacidiphila epipremni</name>
    <dbReference type="NCBI Taxonomy" id="2053013"/>
    <lineage>
        <taxon>Bacteria</taxon>
        <taxon>Bacillati</taxon>
        <taxon>Actinomycetota</taxon>
        <taxon>Actinomycetes</taxon>
        <taxon>Kitasatosporales</taxon>
        <taxon>Streptomycetaceae</taxon>
        <taxon>Actinacidiphila</taxon>
    </lineage>
</organism>
<evidence type="ECO:0000256" key="5">
    <source>
        <dbReference type="ARBA" id="ARBA00022989"/>
    </source>
</evidence>
<keyword evidence="6 8" id="KW-0472">Membrane</keyword>
<dbReference type="PANTHER" id="PTHR43394:SF1">
    <property type="entry name" value="ATP-BINDING CASSETTE SUB-FAMILY B MEMBER 10, MITOCHONDRIAL"/>
    <property type="match status" value="1"/>
</dbReference>
<comment type="caution">
    <text evidence="11">The sequence shown here is derived from an EMBL/GenBank/DDBJ whole genome shotgun (WGS) entry which is preliminary data.</text>
</comment>
<dbReference type="InterPro" id="IPR003593">
    <property type="entry name" value="AAA+_ATPase"/>
</dbReference>
<feature type="transmembrane region" description="Helical" evidence="8">
    <location>
        <begin position="82"/>
        <end position="103"/>
    </location>
</feature>
<comment type="subcellular location">
    <subcellularLocation>
        <location evidence="1">Cell membrane</location>
        <topology evidence="1">Multi-pass membrane protein</topology>
    </subcellularLocation>
</comment>
<dbReference type="EMBL" id="JAATEJ010000005">
    <property type="protein sequence ID" value="NJP43496.1"/>
    <property type="molecule type" value="Genomic_DNA"/>
</dbReference>
<keyword evidence="2 8" id="KW-0812">Transmembrane</keyword>
<evidence type="ECO:0000313" key="11">
    <source>
        <dbReference type="EMBL" id="NJP43496.1"/>
    </source>
</evidence>
<evidence type="ECO:0000313" key="12">
    <source>
        <dbReference type="Proteomes" id="UP000734511"/>
    </source>
</evidence>
<dbReference type="Proteomes" id="UP000734511">
    <property type="component" value="Unassembled WGS sequence"/>
</dbReference>
<protein>
    <submittedName>
        <fullName evidence="11">ABC transporter ATP-binding protein</fullName>
    </submittedName>
</protein>
<feature type="transmembrane region" description="Helical" evidence="8">
    <location>
        <begin position="305"/>
        <end position="329"/>
    </location>
</feature>
<evidence type="ECO:0000256" key="2">
    <source>
        <dbReference type="ARBA" id="ARBA00022692"/>
    </source>
</evidence>
<reference evidence="11 12" key="1">
    <citation type="submission" date="2020-03" db="EMBL/GenBank/DDBJ databases">
        <title>WGS of actinomycetes isolated from Thailand.</title>
        <authorList>
            <person name="Thawai C."/>
        </authorList>
    </citation>
    <scope>NUCLEOTIDE SEQUENCE [LARGE SCALE GENOMIC DNA]</scope>
    <source>
        <strain evidence="11 12">PRB2-1</strain>
    </source>
</reference>
<feature type="compositionally biased region" description="Basic residues" evidence="7">
    <location>
        <begin position="1"/>
        <end position="10"/>
    </location>
</feature>
<keyword evidence="3" id="KW-0547">Nucleotide-binding</keyword>
<feature type="domain" description="ABC transmembrane type-1" evidence="10">
    <location>
        <begin position="46"/>
        <end position="324"/>
    </location>
</feature>
<evidence type="ECO:0000256" key="4">
    <source>
        <dbReference type="ARBA" id="ARBA00022840"/>
    </source>
</evidence>
<dbReference type="Pfam" id="PF00005">
    <property type="entry name" value="ABC_tran"/>
    <property type="match status" value="1"/>
</dbReference>
<keyword evidence="4 11" id="KW-0067">ATP-binding</keyword>
<dbReference type="PROSITE" id="PS00211">
    <property type="entry name" value="ABC_TRANSPORTER_1"/>
    <property type="match status" value="1"/>
</dbReference>
<keyword evidence="5 8" id="KW-1133">Transmembrane helix</keyword>
<dbReference type="InterPro" id="IPR003439">
    <property type="entry name" value="ABC_transporter-like_ATP-bd"/>
</dbReference>
<feature type="transmembrane region" description="Helical" evidence="8">
    <location>
        <begin position="185"/>
        <end position="204"/>
    </location>
</feature>
<feature type="transmembrane region" description="Helical" evidence="8">
    <location>
        <begin position="265"/>
        <end position="293"/>
    </location>
</feature>
<evidence type="ECO:0000256" key="7">
    <source>
        <dbReference type="SAM" id="MobiDB-lite"/>
    </source>
</evidence>
<feature type="transmembrane region" description="Helical" evidence="8">
    <location>
        <begin position="45"/>
        <end position="70"/>
    </location>
</feature>
<evidence type="ECO:0000256" key="1">
    <source>
        <dbReference type="ARBA" id="ARBA00004651"/>
    </source>
</evidence>
<dbReference type="Gene3D" id="1.20.1560.10">
    <property type="entry name" value="ABC transporter type 1, transmembrane domain"/>
    <property type="match status" value="1"/>
</dbReference>
<dbReference type="Pfam" id="PF00664">
    <property type="entry name" value="ABC_membrane"/>
    <property type="match status" value="1"/>
</dbReference>
<dbReference type="InterPro" id="IPR017871">
    <property type="entry name" value="ABC_transporter-like_CS"/>
</dbReference>
<dbReference type="InterPro" id="IPR011527">
    <property type="entry name" value="ABC1_TM_dom"/>
</dbReference>
<dbReference type="SMART" id="SM00382">
    <property type="entry name" value="AAA"/>
    <property type="match status" value="1"/>
</dbReference>
<evidence type="ECO:0000256" key="6">
    <source>
        <dbReference type="ARBA" id="ARBA00023136"/>
    </source>
</evidence>
<dbReference type="RefSeq" id="WP_167982376.1">
    <property type="nucleotide sequence ID" value="NZ_JAATEJ010000005.1"/>
</dbReference>
<feature type="domain" description="ABC transporter" evidence="9">
    <location>
        <begin position="361"/>
        <end position="602"/>
    </location>
</feature>
<dbReference type="GO" id="GO:0005524">
    <property type="term" value="F:ATP binding"/>
    <property type="evidence" value="ECO:0007669"/>
    <property type="project" value="UniProtKB-KW"/>
</dbReference>